<dbReference type="OrthoDB" id="6631534at2"/>
<dbReference type="EMBL" id="PJZF01000058">
    <property type="protein sequence ID" value="PLR29546.1"/>
    <property type="molecule type" value="Genomic_DNA"/>
</dbReference>
<protein>
    <submittedName>
        <fullName evidence="1">Morphogenetic protein</fullName>
    </submittedName>
</protein>
<organism evidence="1 2">
    <name type="scientific">Chimaeribacter californicus</name>
    <dbReference type="NCBI Taxonomy" id="2060067"/>
    <lineage>
        <taxon>Bacteria</taxon>
        <taxon>Pseudomonadati</taxon>
        <taxon>Pseudomonadota</taxon>
        <taxon>Gammaproteobacteria</taxon>
        <taxon>Enterobacterales</taxon>
        <taxon>Yersiniaceae</taxon>
        <taxon>Chimaeribacter</taxon>
    </lineage>
</organism>
<accession>A0A2N5DT78</accession>
<name>A0A2N5DT78_9GAMM</name>
<dbReference type="Proteomes" id="UP000234240">
    <property type="component" value="Unassembled WGS sequence"/>
</dbReference>
<comment type="caution">
    <text evidence="1">The sequence shown here is derived from an EMBL/GenBank/DDBJ whole genome shotgun (WGS) entry which is preliminary data.</text>
</comment>
<dbReference type="AlphaFoldDB" id="A0A2N5DT78"/>
<evidence type="ECO:0000313" key="2">
    <source>
        <dbReference type="Proteomes" id="UP000234240"/>
    </source>
</evidence>
<proteinExistence type="predicted"/>
<gene>
    <name evidence="1" type="ORF">CYR55_22725</name>
</gene>
<reference evidence="1 2" key="1">
    <citation type="submission" date="2017-12" db="EMBL/GenBank/DDBJ databases">
        <title>Characterization of six clinical isolates of Enterochimera gen. nov., a novel genus of the Yersiniaciae family and the three species Enterochimera arupensis sp. nov., Enterochimera coloradensis sp. nov, and Enterochimera californica sp. nov.</title>
        <authorList>
            <person name="Rossi A."/>
            <person name="Fisher M."/>
        </authorList>
    </citation>
    <scope>NUCLEOTIDE SEQUENCE [LARGE SCALE GENOMIC DNA]</scope>
    <source>
        <strain evidence="2">2015-Iso6</strain>
    </source>
</reference>
<evidence type="ECO:0000313" key="1">
    <source>
        <dbReference type="EMBL" id="PLR29546.1"/>
    </source>
</evidence>
<sequence length="294" mass="33702">MYLIPFYPLPSDPNTMVQFRAPDVAMATYFCKSEAYTEERDTTEYLNLLQTAETKNDSVNWTAQDRRTALWWIFINSRKDPMISFGYQCSHCGEEHWSDVNMQNLADDLTVLDVKPEMDAGTITVQGEPYEWICKPLDGHAMECLERMRQNLPPAGRDRKAYERAVTALRLWELVYQVRLADDTEKDFETSAVARHALIEKMDVNTEFTQLAAKVGEMQEKLDHGLKIRMDKGESCLLMPPHPCNSDKFKEAAIRPTTELLVTFRNSQFIPNIGTGSLANLSFQPGLVWRSANF</sequence>
<keyword evidence="2" id="KW-1185">Reference proteome</keyword>
<dbReference type="RefSeq" id="WP_101818568.1">
    <property type="nucleotide sequence ID" value="NZ_PJZF01000058.1"/>
</dbReference>